<keyword evidence="4" id="KW-0677">Repeat</keyword>
<evidence type="ECO:0000313" key="15">
    <source>
        <dbReference type="Proteomes" id="UP000261660"/>
    </source>
</evidence>
<dbReference type="FunFam" id="3.30.160.60:FF:002343">
    <property type="entry name" value="Zinc finger protein 33A"/>
    <property type="match status" value="1"/>
</dbReference>
<protein>
    <submittedName>
        <fullName evidence="14">Si:dkey-210j14.3</fullName>
    </submittedName>
</protein>
<dbReference type="InterPro" id="IPR036236">
    <property type="entry name" value="Znf_C2H2_sf"/>
</dbReference>
<dbReference type="InterPro" id="IPR013087">
    <property type="entry name" value="Znf_C2H2_type"/>
</dbReference>
<feature type="domain" description="C2H2-type" evidence="13">
    <location>
        <begin position="128"/>
        <end position="155"/>
    </location>
</feature>
<feature type="domain" description="C2H2-type" evidence="13">
    <location>
        <begin position="156"/>
        <end position="183"/>
    </location>
</feature>
<feature type="domain" description="C2H2-type" evidence="13">
    <location>
        <begin position="184"/>
        <end position="214"/>
    </location>
</feature>
<evidence type="ECO:0000256" key="2">
    <source>
        <dbReference type="ARBA" id="ARBA00006991"/>
    </source>
</evidence>
<keyword evidence="6" id="KW-0862">Zinc</keyword>
<dbReference type="GO" id="GO:0000981">
    <property type="term" value="F:DNA-binding transcription factor activity, RNA polymerase II-specific"/>
    <property type="evidence" value="ECO:0007669"/>
    <property type="project" value="TreeGrafter"/>
</dbReference>
<keyword evidence="9" id="KW-0804">Transcription</keyword>
<keyword evidence="15" id="KW-1185">Reference proteome</keyword>
<evidence type="ECO:0000256" key="5">
    <source>
        <dbReference type="ARBA" id="ARBA00022771"/>
    </source>
</evidence>
<evidence type="ECO:0000256" key="1">
    <source>
        <dbReference type="ARBA" id="ARBA00004123"/>
    </source>
</evidence>
<keyword evidence="5 11" id="KW-0863">Zinc-finger</keyword>
<evidence type="ECO:0000256" key="9">
    <source>
        <dbReference type="ARBA" id="ARBA00023163"/>
    </source>
</evidence>
<dbReference type="GeneTree" id="ENSGT01150000286934"/>
<evidence type="ECO:0000256" key="6">
    <source>
        <dbReference type="ARBA" id="ARBA00022833"/>
    </source>
</evidence>
<dbReference type="GO" id="GO:0008270">
    <property type="term" value="F:zinc ion binding"/>
    <property type="evidence" value="ECO:0007669"/>
    <property type="project" value="UniProtKB-KW"/>
</dbReference>
<keyword evidence="3" id="KW-0479">Metal-binding</keyword>
<organism evidence="14 15">
    <name type="scientific">Labrus bergylta</name>
    <name type="common">ballan wrasse</name>
    <dbReference type="NCBI Taxonomy" id="56723"/>
    <lineage>
        <taxon>Eukaryota</taxon>
        <taxon>Metazoa</taxon>
        <taxon>Chordata</taxon>
        <taxon>Craniata</taxon>
        <taxon>Vertebrata</taxon>
        <taxon>Euteleostomi</taxon>
        <taxon>Actinopterygii</taxon>
        <taxon>Neopterygii</taxon>
        <taxon>Teleostei</taxon>
        <taxon>Neoteleostei</taxon>
        <taxon>Acanthomorphata</taxon>
        <taxon>Eupercaria</taxon>
        <taxon>Labriformes</taxon>
        <taxon>Labridae</taxon>
        <taxon>Labrus</taxon>
    </lineage>
</organism>
<dbReference type="FunFam" id="3.30.160.60:FF:000710">
    <property type="entry name" value="Zinc finger protein 768"/>
    <property type="match status" value="1"/>
</dbReference>
<dbReference type="PROSITE" id="PS00028">
    <property type="entry name" value="ZINC_FINGER_C2H2_1"/>
    <property type="match status" value="3"/>
</dbReference>
<dbReference type="FunFam" id="3.30.160.60:FF:000060">
    <property type="entry name" value="zinc finger protein 436"/>
    <property type="match status" value="1"/>
</dbReference>
<dbReference type="Pfam" id="PF00096">
    <property type="entry name" value="zf-C2H2"/>
    <property type="match status" value="4"/>
</dbReference>
<keyword evidence="10" id="KW-0539">Nucleus</keyword>
<sequence>LAFLVGLFEEDSMIHRAVDELQLHSVELNNFPVTVDSQTHRMQPTIMDKLIDDATMNSLVDNPNLPASTGEYSDYANNIHFNATKELIIQPKPMKPTKRFECLFCGKIFNYLSSLKVHIRRHSGEKPFSCSVCGRRFAQKTYLKLHQRVHSGEKPYSCPDCGKSFSQKSSLNIHLRTHTGEKPYSCVDCGKCYAYKYGLNHHQPHVFCQIMHKPLKLPLHNSMEVKQITVFFISKMFLLLLYISHVIPQYRK</sequence>
<dbReference type="FunFam" id="3.30.160.60:FF:002716">
    <property type="entry name" value="Zinc finger protein 212"/>
    <property type="match status" value="1"/>
</dbReference>
<proteinExistence type="inferred from homology"/>
<feature type="domain" description="C2H2-type" evidence="13">
    <location>
        <begin position="100"/>
        <end position="127"/>
    </location>
</feature>
<reference evidence="14" key="1">
    <citation type="submission" date="2025-08" db="UniProtKB">
        <authorList>
            <consortium name="Ensembl"/>
        </authorList>
    </citation>
    <scope>IDENTIFICATION</scope>
</reference>
<evidence type="ECO:0000256" key="10">
    <source>
        <dbReference type="ARBA" id="ARBA00023242"/>
    </source>
</evidence>
<evidence type="ECO:0000256" key="3">
    <source>
        <dbReference type="ARBA" id="ARBA00022723"/>
    </source>
</evidence>
<evidence type="ECO:0000256" key="4">
    <source>
        <dbReference type="ARBA" id="ARBA00022737"/>
    </source>
</evidence>
<keyword evidence="12" id="KW-0812">Transmembrane</keyword>
<dbReference type="PANTHER" id="PTHR23235">
    <property type="entry name" value="KRUEPPEL-LIKE TRANSCRIPTION FACTOR"/>
    <property type="match status" value="1"/>
</dbReference>
<evidence type="ECO:0000313" key="14">
    <source>
        <dbReference type="Ensembl" id="ENSLBEP00000030333.1"/>
    </source>
</evidence>
<evidence type="ECO:0000256" key="8">
    <source>
        <dbReference type="ARBA" id="ARBA00023125"/>
    </source>
</evidence>
<dbReference type="PROSITE" id="PS50157">
    <property type="entry name" value="ZINC_FINGER_C2H2_2"/>
    <property type="match status" value="4"/>
</dbReference>
<dbReference type="PANTHER" id="PTHR23235:SF152">
    <property type="entry name" value="SI:DKEY-210J14.3"/>
    <property type="match status" value="1"/>
</dbReference>
<feature type="transmembrane region" description="Helical" evidence="12">
    <location>
        <begin position="228"/>
        <end position="247"/>
    </location>
</feature>
<dbReference type="Ensembl" id="ENSLBET00000031741.1">
    <property type="protein sequence ID" value="ENSLBEP00000030333.1"/>
    <property type="gene ID" value="ENSLBEG00000022913.1"/>
</dbReference>
<dbReference type="GO" id="GO:0000978">
    <property type="term" value="F:RNA polymerase II cis-regulatory region sequence-specific DNA binding"/>
    <property type="evidence" value="ECO:0007669"/>
    <property type="project" value="TreeGrafter"/>
</dbReference>
<comment type="subcellular location">
    <subcellularLocation>
        <location evidence="1">Nucleus</location>
    </subcellularLocation>
</comment>
<dbReference type="GO" id="GO:0005634">
    <property type="term" value="C:nucleus"/>
    <property type="evidence" value="ECO:0007669"/>
    <property type="project" value="UniProtKB-SubCell"/>
</dbReference>
<accession>A0A3Q3GHU2</accession>
<keyword evidence="8" id="KW-0238">DNA-binding</keyword>
<comment type="similarity">
    <text evidence="2">Belongs to the krueppel C2H2-type zinc-finger protein family.</text>
</comment>
<dbReference type="Gene3D" id="3.30.160.60">
    <property type="entry name" value="Classic Zinc Finger"/>
    <property type="match status" value="4"/>
</dbReference>
<dbReference type="Proteomes" id="UP000261660">
    <property type="component" value="Unplaced"/>
</dbReference>
<evidence type="ECO:0000256" key="11">
    <source>
        <dbReference type="PROSITE-ProRule" id="PRU00042"/>
    </source>
</evidence>
<evidence type="ECO:0000256" key="12">
    <source>
        <dbReference type="SAM" id="Phobius"/>
    </source>
</evidence>
<keyword evidence="7" id="KW-0805">Transcription regulation</keyword>
<keyword evidence="12" id="KW-1133">Transmembrane helix</keyword>
<name>A0A3Q3GHU2_9LABR</name>
<reference evidence="14" key="2">
    <citation type="submission" date="2025-09" db="UniProtKB">
        <authorList>
            <consortium name="Ensembl"/>
        </authorList>
    </citation>
    <scope>IDENTIFICATION</scope>
</reference>
<evidence type="ECO:0000259" key="13">
    <source>
        <dbReference type="PROSITE" id="PS50157"/>
    </source>
</evidence>
<dbReference type="AlphaFoldDB" id="A0A3Q3GHU2"/>
<dbReference type="SMART" id="SM00355">
    <property type="entry name" value="ZnF_C2H2"/>
    <property type="match status" value="4"/>
</dbReference>
<keyword evidence="12" id="KW-0472">Membrane</keyword>
<dbReference type="SUPFAM" id="SSF57667">
    <property type="entry name" value="beta-beta-alpha zinc fingers"/>
    <property type="match status" value="2"/>
</dbReference>
<evidence type="ECO:0000256" key="7">
    <source>
        <dbReference type="ARBA" id="ARBA00023015"/>
    </source>
</evidence>